<protein>
    <submittedName>
        <fullName evidence="4">Uncharacterized protein</fullName>
    </submittedName>
</protein>
<keyword evidence="1" id="KW-0472">Membrane</keyword>
<evidence type="ECO:0000256" key="1">
    <source>
        <dbReference type="SAM" id="Phobius"/>
    </source>
</evidence>
<name>A0A382M8D0_9ZZZZ</name>
<feature type="non-terminal residue" evidence="4">
    <location>
        <position position="1"/>
    </location>
</feature>
<dbReference type="AlphaFoldDB" id="A0A382M8D0"/>
<feature type="transmembrane region" description="Helical" evidence="1">
    <location>
        <begin position="148"/>
        <end position="170"/>
    </location>
</feature>
<proteinExistence type="predicted"/>
<feature type="transmembrane region" description="Helical" evidence="1">
    <location>
        <begin position="190"/>
        <end position="208"/>
    </location>
</feature>
<feature type="transmembrane region" description="Helical" evidence="1">
    <location>
        <begin position="20"/>
        <end position="44"/>
    </location>
</feature>
<sequence>PQSFVTSSIGTASVGESGITALGFTFTWATELRIVVMISAAHALKLLDGQQGRHRPFFWALMLAVLVSMVSSLWVILDLSYSYGGINLNRWFFGGGARSPFESFVARRLINPAGPSWEGWFSTGIGASIMGGLMLARHYLIWWPLHPIGFPVAGLWLMSHSWFSIFLAWICKAIALKYWGPRGFSAARPFFLGAILGQFTSAGVWLIVDAFTGMTDNRIFSW</sequence>
<evidence type="ECO:0000313" key="4">
    <source>
        <dbReference type="EMBL" id="SVC43957.1"/>
    </source>
</evidence>
<keyword evidence="1" id="KW-0812">Transmembrane</keyword>
<feature type="domain" description="DUF6785" evidence="3">
    <location>
        <begin position="1"/>
        <end position="84"/>
    </location>
</feature>
<dbReference type="Pfam" id="PF20581">
    <property type="entry name" value="DUF6785"/>
    <property type="match status" value="1"/>
</dbReference>
<dbReference type="EMBL" id="UINC01091299">
    <property type="protein sequence ID" value="SVC43957.1"/>
    <property type="molecule type" value="Genomic_DNA"/>
</dbReference>
<feature type="domain" description="DUF6784" evidence="2">
    <location>
        <begin position="120"/>
        <end position="214"/>
    </location>
</feature>
<reference evidence="4" key="1">
    <citation type="submission" date="2018-05" db="EMBL/GenBank/DDBJ databases">
        <authorList>
            <person name="Lanie J.A."/>
            <person name="Ng W.-L."/>
            <person name="Kazmierczak K.M."/>
            <person name="Andrzejewski T.M."/>
            <person name="Davidsen T.M."/>
            <person name="Wayne K.J."/>
            <person name="Tettelin H."/>
            <person name="Glass J.I."/>
            <person name="Rusch D."/>
            <person name="Podicherti R."/>
            <person name="Tsui H.-C.T."/>
            <person name="Winkler M.E."/>
        </authorList>
    </citation>
    <scope>NUCLEOTIDE SEQUENCE</scope>
</reference>
<gene>
    <name evidence="4" type="ORF">METZ01_LOCUS296811</name>
</gene>
<feature type="transmembrane region" description="Helical" evidence="1">
    <location>
        <begin position="56"/>
        <end position="77"/>
    </location>
</feature>
<accession>A0A382M8D0</accession>
<organism evidence="4">
    <name type="scientific">marine metagenome</name>
    <dbReference type="NCBI Taxonomy" id="408172"/>
    <lineage>
        <taxon>unclassified sequences</taxon>
        <taxon>metagenomes</taxon>
        <taxon>ecological metagenomes</taxon>
    </lineage>
</organism>
<dbReference type="Pfam" id="PF20580">
    <property type="entry name" value="DUF6784"/>
    <property type="match status" value="1"/>
</dbReference>
<evidence type="ECO:0000259" key="3">
    <source>
        <dbReference type="Pfam" id="PF20581"/>
    </source>
</evidence>
<evidence type="ECO:0000259" key="2">
    <source>
        <dbReference type="Pfam" id="PF20580"/>
    </source>
</evidence>
<dbReference type="InterPro" id="IPR046711">
    <property type="entry name" value="DUF6784"/>
</dbReference>
<dbReference type="InterPro" id="IPR046712">
    <property type="entry name" value="DUF6785"/>
</dbReference>
<feature type="transmembrane region" description="Helical" evidence="1">
    <location>
        <begin position="119"/>
        <end position="136"/>
    </location>
</feature>
<keyword evidence="1" id="KW-1133">Transmembrane helix</keyword>